<dbReference type="InterPro" id="IPR011104">
    <property type="entry name" value="Hpr_kin/Pase_C"/>
</dbReference>
<dbReference type="Pfam" id="PF07475">
    <property type="entry name" value="Hpr_kinase_C"/>
    <property type="match status" value="1"/>
</dbReference>
<feature type="domain" description="HPr kinase/phosphorylase C-terminal" evidence="1">
    <location>
        <begin position="4"/>
        <end position="99"/>
    </location>
</feature>
<reference evidence="2 3" key="2">
    <citation type="submission" date="2024-06" db="EMBL/GenBank/DDBJ databases">
        <title>Thioclava kandeliae sp. nov. from a rhizosphere soil sample of Kandelia candel in a mangrove.</title>
        <authorList>
            <person name="Mu T."/>
        </authorList>
    </citation>
    <scope>NUCLEOTIDE SEQUENCE [LARGE SCALE GENOMIC DNA]</scope>
    <source>
        <strain evidence="2 3">CPCC 100088</strain>
    </source>
</reference>
<accession>A0ABV1SFK4</accession>
<dbReference type="InterPro" id="IPR027417">
    <property type="entry name" value="P-loop_NTPase"/>
</dbReference>
<comment type="caution">
    <text evidence="2">The sequence shown here is derived from an EMBL/GenBank/DDBJ whole genome shotgun (WGS) entry which is preliminary data.</text>
</comment>
<proteinExistence type="predicted"/>
<evidence type="ECO:0000313" key="2">
    <source>
        <dbReference type="EMBL" id="MER5171664.1"/>
    </source>
</evidence>
<evidence type="ECO:0000259" key="1">
    <source>
        <dbReference type="Pfam" id="PF07475"/>
    </source>
</evidence>
<keyword evidence="3" id="KW-1185">Reference proteome</keyword>
<dbReference type="GO" id="GO:0016301">
    <property type="term" value="F:kinase activity"/>
    <property type="evidence" value="ECO:0007669"/>
    <property type="project" value="UniProtKB-KW"/>
</dbReference>
<dbReference type="EMBL" id="JAYWLC010000005">
    <property type="protein sequence ID" value="MER5171664.1"/>
    <property type="molecule type" value="Genomic_DNA"/>
</dbReference>
<protein>
    <submittedName>
        <fullName evidence="2">Serine kinase</fullName>
    </submittedName>
</protein>
<dbReference type="Proteomes" id="UP001438953">
    <property type="component" value="Unassembled WGS sequence"/>
</dbReference>
<dbReference type="Gene3D" id="3.40.50.300">
    <property type="entry name" value="P-loop containing nucleotide triphosphate hydrolases"/>
    <property type="match status" value="1"/>
</dbReference>
<keyword evidence="2" id="KW-0418">Kinase</keyword>
<gene>
    <name evidence="2" type="ORF">VSX56_07735</name>
</gene>
<evidence type="ECO:0000313" key="3">
    <source>
        <dbReference type="Proteomes" id="UP001438953"/>
    </source>
</evidence>
<name>A0ABV1SFK4_9RHOB</name>
<reference evidence="2 3" key="1">
    <citation type="submission" date="2024-01" db="EMBL/GenBank/DDBJ databases">
        <authorList>
            <person name="Deng Y."/>
            <person name="Su J."/>
        </authorList>
    </citation>
    <scope>NUCLEOTIDE SEQUENCE [LARGE SCALE GENOMIC DNA]</scope>
    <source>
        <strain evidence="2 3">CPCC 100088</strain>
    </source>
</reference>
<dbReference type="RefSeq" id="WP_339114341.1">
    <property type="nucleotide sequence ID" value="NZ_JAYWLC010000005.1"/>
</dbReference>
<sequence>MSVRHILHASCVALDAQRAVLILGASGTGKSTLALKLMAIGGQLVADDRTDLTFRDGGLLARAPAAIRGRIEARGVGILAADVLEEAFISLVVDLDRTETERLPPLRNISLYGVSLPLVLRLQHGHLDAAIWQYLKAGRVA</sequence>
<organism evidence="2 3">
    <name type="scientific">Thioclava kandeliae</name>
    <dbReference type="NCBI Taxonomy" id="3070818"/>
    <lineage>
        <taxon>Bacteria</taxon>
        <taxon>Pseudomonadati</taxon>
        <taxon>Pseudomonadota</taxon>
        <taxon>Alphaproteobacteria</taxon>
        <taxon>Rhodobacterales</taxon>
        <taxon>Paracoccaceae</taxon>
        <taxon>Thioclava</taxon>
    </lineage>
</organism>
<keyword evidence="2" id="KW-0808">Transferase</keyword>
<dbReference type="SUPFAM" id="SSF53795">
    <property type="entry name" value="PEP carboxykinase-like"/>
    <property type="match status" value="1"/>
</dbReference>